<dbReference type="Pfam" id="PF00497">
    <property type="entry name" value="SBP_bac_3"/>
    <property type="match status" value="1"/>
</dbReference>
<name>A0A7X3KC20_9STRE</name>
<dbReference type="OrthoDB" id="115856at2"/>
<dbReference type="SMART" id="SM00062">
    <property type="entry name" value="PBPb"/>
    <property type="match status" value="1"/>
</dbReference>
<sequence>MKITKQLSFLVAFCLSLLFLSSSVAAAELPEQAQKIKDAGVLRVGVKQDVPNFGYLDPQDNQYHGMEIDIAKEIAQELGVKIEYTPVTSHTREPLMDNGQVDLIIATYTITPQRQGSYAISTPYYYDQIGFLVNKKSGIQDPKALDGKTIGVSQGSTTKANLKAFAKENGLSFNFVELGSFPELAISLYAQRIDAFSVDKSILSGYTSKQTQILDQGFNTQEYGIASKKSNGPLINYINSLIEKWNQDGTLKQIQETYNLKSEQPTKN</sequence>
<dbReference type="RefSeq" id="WP_160332914.1">
    <property type="nucleotide sequence ID" value="NZ_WSRS01000043.1"/>
</dbReference>
<dbReference type="SUPFAM" id="SSF53850">
    <property type="entry name" value="Periplasmic binding protein-like II"/>
    <property type="match status" value="1"/>
</dbReference>
<dbReference type="Gene3D" id="3.40.190.10">
    <property type="entry name" value="Periplasmic binding protein-like II"/>
    <property type="match status" value="2"/>
</dbReference>
<dbReference type="PANTHER" id="PTHR35936">
    <property type="entry name" value="MEMBRANE-BOUND LYTIC MUREIN TRANSGLYCOSYLASE F"/>
    <property type="match status" value="1"/>
</dbReference>
<feature type="domain" description="Solute-binding protein family 3/N-terminal" evidence="3">
    <location>
        <begin position="41"/>
        <end position="262"/>
    </location>
</feature>
<comment type="caution">
    <text evidence="4">The sequence shown here is derived from an EMBL/GenBank/DDBJ whole genome shotgun (WGS) entry which is preliminary data.</text>
</comment>
<evidence type="ECO:0000256" key="2">
    <source>
        <dbReference type="SAM" id="SignalP"/>
    </source>
</evidence>
<gene>
    <name evidence="4" type="ORF">E5983_05625</name>
</gene>
<dbReference type="Proteomes" id="UP000461595">
    <property type="component" value="Unassembled WGS sequence"/>
</dbReference>
<dbReference type="AlphaFoldDB" id="A0A7X3KC20"/>
<dbReference type="PANTHER" id="PTHR35936:SF34">
    <property type="entry name" value="ABC TRANSPORTER EXTRACELLULAR-BINDING PROTEIN YCKB-RELATED"/>
    <property type="match status" value="1"/>
</dbReference>
<proteinExistence type="predicted"/>
<organism evidence="4 5">
    <name type="scientific">Streptococcus danieliae</name>
    <dbReference type="NCBI Taxonomy" id="747656"/>
    <lineage>
        <taxon>Bacteria</taxon>
        <taxon>Bacillati</taxon>
        <taxon>Bacillota</taxon>
        <taxon>Bacilli</taxon>
        <taxon>Lactobacillales</taxon>
        <taxon>Streptococcaceae</taxon>
        <taxon>Streptococcus</taxon>
    </lineage>
</organism>
<evidence type="ECO:0000313" key="5">
    <source>
        <dbReference type="Proteomes" id="UP000461595"/>
    </source>
</evidence>
<protein>
    <submittedName>
        <fullName evidence="4">Transporter substrate-binding domain-containing protein</fullName>
    </submittedName>
</protein>
<feature type="chain" id="PRO_5030910008" evidence="2">
    <location>
        <begin position="27"/>
        <end position="268"/>
    </location>
</feature>
<dbReference type="InterPro" id="IPR001638">
    <property type="entry name" value="Solute-binding_3/MltF_N"/>
</dbReference>
<dbReference type="EMBL" id="WSRS01000043">
    <property type="protein sequence ID" value="MVX59125.1"/>
    <property type="molecule type" value="Genomic_DNA"/>
</dbReference>
<feature type="signal peptide" evidence="2">
    <location>
        <begin position="1"/>
        <end position="26"/>
    </location>
</feature>
<accession>A0A7X3KC20</accession>
<keyword evidence="1 2" id="KW-0732">Signal</keyword>
<reference evidence="4 5" key="1">
    <citation type="submission" date="2019-12" db="EMBL/GenBank/DDBJ databases">
        <title>Microbes associate with the intestines of laboratory mice.</title>
        <authorList>
            <person name="Navarre W."/>
            <person name="Wong E."/>
        </authorList>
    </citation>
    <scope>NUCLEOTIDE SEQUENCE [LARGE SCALE GENOMIC DNA]</scope>
    <source>
        <strain evidence="4 5">NM51_B2-22</strain>
    </source>
</reference>
<evidence type="ECO:0000313" key="4">
    <source>
        <dbReference type="EMBL" id="MVX59125.1"/>
    </source>
</evidence>
<evidence type="ECO:0000259" key="3">
    <source>
        <dbReference type="SMART" id="SM00062"/>
    </source>
</evidence>
<evidence type="ECO:0000256" key="1">
    <source>
        <dbReference type="ARBA" id="ARBA00022729"/>
    </source>
</evidence>